<evidence type="ECO:0000256" key="5">
    <source>
        <dbReference type="PROSITE-ProRule" id="PRU00282"/>
    </source>
</evidence>
<dbReference type="AlphaFoldDB" id="A0A836GW61"/>
<evidence type="ECO:0000256" key="3">
    <source>
        <dbReference type="ARBA" id="ARBA00022737"/>
    </source>
</evidence>
<evidence type="ECO:0000256" key="1">
    <source>
        <dbReference type="ARBA" id="ARBA00004141"/>
    </source>
</evidence>
<dbReference type="GO" id="GO:0016020">
    <property type="term" value="C:membrane"/>
    <property type="evidence" value="ECO:0007669"/>
    <property type="project" value="UniProtKB-SubCell"/>
</dbReference>
<gene>
    <name evidence="7" type="ORF">CUR178_02926</name>
</gene>
<dbReference type="InterPro" id="IPR018108">
    <property type="entry name" value="MCP_transmembrane"/>
</dbReference>
<evidence type="ECO:0000313" key="7">
    <source>
        <dbReference type="EMBL" id="KAG5473010.1"/>
    </source>
</evidence>
<name>A0A836GW61_LEIEN</name>
<comment type="subcellular location">
    <subcellularLocation>
        <location evidence="1">Membrane</location>
        <topology evidence="1">Multi-pass membrane protein</topology>
    </subcellularLocation>
</comment>
<evidence type="ECO:0000256" key="6">
    <source>
        <dbReference type="RuleBase" id="RU000488"/>
    </source>
</evidence>
<keyword evidence="6" id="KW-0813">Transport</keyword>
<feature type="repeat" description="Solcar" evidence="5">
    <location>
        <begin position="133"/>
        <end position="221"/>
    </location>
</feature>
<dbReference type="Pfam" id="PF00153">
    <property type="entry name" value="Mito_carr"/>
    <property type="match status" value="1"/>
</dbReference>
<dbReference type="KEGG" id="lenr:94170176"/>
<sequence>MNLDNSRGYRSTFGYRTNTPYQQPIAHRQGYTEPQLTVHQHSAVIAGCSTACALVTVPILKMERFYFLSDVPGESKRICISGKRAQFFRVLLHTRWWQGRSVVWLAVDYGFLLSTFVVLRNSLKTATTTAQRDNGRRGFVAGAMTGVCYATVRHPYDVLRATAEASTAPHQFRGATDVLLTALRDRPRVLLGLRRGFSVAVLGRSLQFALQFGFYNWLRYDGVYRHSAVLFLYCHLATFLGMAAQYPVQSLRQQLCIINSTTRGRPQSYRSLFHDLRRRHGVTKLYDGFFRGKPILNAVPMALLMTTYDLSSRRYTEYVHPEATAKPTHTQSLTSVAAPAYVTHPPAYEFARESA</sequence>
<dbReference type="Proteomes" id="UP000674179">
    <property type="component" value="Chromosome 30"/>
</dbReference>
<evidence type="ECO:0008006" key="9">
    <source>
        <dbReference type="Google" id="ProtNLM"/>
    </source>
</evidence>
<reference evidence="7 8" key="1">
    <citation type="submission" date="2021-02" db="EMBL/GenBank/DDBJ databases">
        <title>Leishmania (Mundinia) enrietti genome sequencing and assembly.</title>
        <authorList>
            <person name="Almutairi H."/>
            <person name="Gatherer D."/>
        </authorList>
    </citation>
    <scope>NUCLEOTIDE SEQUENCE [LARGE SCALE GENOMIC DNA]</scope>
    <source>
        <strain evidence="7">CUR178</strain>
    </source>
</reference>
<dbReference type="PROSITE" id="PS50920">
    <property type="entry name" value="SOLCAR"/>
    <property type="match status" value="1"/>
</dbReference>
<dbReference type="SUPFAM" id="SSF103506">
    <property type="entry name" value="Mitochondrial carrier"/>
    <property type="match status" value="1"/>
</dbReference>
<organism evidence="7 8">
    <name type="scientific">Leishmania enriettii</name>
    <dbReference type="NCBI Taxonomy" id="5663"/>
    <lineage>
        <taxon>Eukaryota</taxon>
        <taxon>Discoba</taxon>
        <taxon>Euglenozoa</taxon>
        <taxon>Kinetoplastea</taxon>
        <taxon>Metakinetoplastina</taxon>
        <taxon>Trypanosomatida</taxon>
        <taxon>Trypanosomatidae</taxon>
        <taxon>Leishmaniinae</taxon>
        <taxon>Leishmania</taxon>
    </lineage>
</organism>
<protein>
    <recommendedName>
        <fullName evidence="9">Mitochondrial carrier protein</fullName>
    </recommendedName>
</protein>
<evidence type="ECO:0000256" key="2">
    <source>
        <dbReference type="ARBA" id="ARBA00022692"/>
    </source>
</evidence>
<evidence type="ECO:0000256" key="4">
    <source>
        <dbReference type="ARBA" id="ARBA00023136"/>
    </source>
</evidence>
<dbReference type="Gene3D" id="1.50.40.10">
    <property type="entry name" value="Mitochondrial carrier domain"/>
    <property type="match status" value="1"/>
</dbReference>
<comment type="similarity">
    <text evidence="6">Belongs to the mitochondrial carrier (TC 2.A.29) family.</text>
</comment>
<dbReference type="OrthoDB" id="276754at2759"/>
<comment type="caution">
    <text evidence="7">The sequence shown here is derived from an EMBL/GenBank/DDBJ whole genome shotgun (WGS) entry which is preliminary data.</text>
</comment>
<evidence type="ECO:0000313" key="8">
    <source>
        <dbReference type="Proteomes" id="UP000674179"/>
    </source>
</evidence>
<dbReference type="GeneID" id="94170176"/>
<keyword evidence="3" id="KW-0677">Repeat</keyword>
<keyword evidence="8" id="KW-1185">Reference proteome</keyword>
<proteinExistence type="inferred from homology"/>
<keyword evidence="2 5" id="KW-0812">Transmembrane</keyword>
<dbReference type="PANTHER" id="PTHR24089">
    <property type="entry name" value="SOLUTE CARRIER FAMILY 25"/>
    <property type="match status" value="1"/>
</dbReference>
<dbReference type="InterPro" id="IPR023395">
    <property type="entry name" value="MCP_dom_sf"/>
</dbReference>
<keyword evidence="4 5" id="KW-0472">Membrane</keyword>
<dbReference type="RefSeq" id="XP_067690769.1">
    <property type="nucleotide sequence ID" value="XM_067834666.1"/>
</dbReference>
<dbReference type="EMBL" id="JAFHKP010000030">
    <property type="protein sequence ID" value="KAG5473010.1"/>
    <property type="molecule type" value="Genomic_DNA"/>
</dbReference>
<accession>A0A836GW61</accession>